<dbReference type="SUPFAM" id="SSF51658">
    <property type="entry name" value="Xylose isomerase-like"/>
    <property type="match status" value="1"/>
</dbReference>
<gene>
    <name evidence="2" type="ORF">SAMN04489747_1965</name>
</gene>
<sequence>MAVPDRDPPETTMSTTTTGNAFLDRLAETGASTRAVNTADERYSQLVIGACPDQWGVWFPSDPQQIDPMTCLDEMAEAGFEVLETGPFGYFPTDPEVLARETAARGLTVVAGTGWGILHKEEAWAETERTFRAIGATHAALGAEFVVHLPPLFRDDKTWELTDERTLSPSAWRLYVENANRLGRIMKEDYGLTMVLHPHGDSHIETPEDIDRIFSATDPELVSFCLDTGHVVYGQGDPVEIIREYPDRIGYVHIKAMDEDLVQQAHDEDWPFGQAVAKGCSVRPPAGKPEMGPLIDELATLGRPLYVVCEQDMYPCDPSYPLPNAIETRRHLASLGLGTL</sequence>
<dbReference type="InterPro" id="IPR013022">
    <property type="entry name" value="Xyl_isomerase-like_TIM-brl"/>
</dbReference>
<proteinExistence type="predicted"/>
<evidence type="ECO:0000259" key="1">
    <source>
        <dbReference type="Pfam" id="PF01261"/>
    </source>
</evidence>
<dbReference type="STRING" id="675864.SAMN04489747_1965"/>
<dbReference type="EMBL" id="LT629688">
    <property type="protein sequence ID" value="SDD88073.1"/>
    <property type="molecule type" value="Genomic_DNA"/>
</dbReference>
<dbReference type="PANTHER" id="PTHR12110">
    <property type="entry name" value="HYDROXYPYRUVATE ISOMERASE"/>
    <property type="match status" value="1"/>
</dbReference>
<name>A0A1G6YDJ8_9ACTN</name>
<accession>A0A1G6YDJ8</accession>
<dbReference type="Pfam" id="PF01261">
    <property type="entry name" value="AP_endonuc_2"/>
    <property type="match status" value="1"/>
</dbReference>
<reference evidence="2 3" key="1">
    <citation type="submission" date="2016-10" db="EMBL/GenBank/DDBJ databases">
        <authorList>
            <person name="de Groot N.N."/>
        </authorList>
    </citation>
    <scope>NUCLEOTIDE SEQUENCE [LARGE SCALE GENOMIC DNA]</scope>
    <source>
        <strain evidence="2 3">MON 2.2</strain>
    </source>
</reference>
<keyword evidence="3" id="KW-1185">Reference proteome</keyword>
<dbReference type="Gene3D" id="3.20.20.150">
    <property type="entry name" value="Divalent-metal-dependent TIM barrel enzymes"/>
    <property type="match status" value="1"/>
</dbReference>
<dbReference type="AlphaFoldDB" id="A0A1G6YDJ8"/>
<feature type="domain" description="Xylose isomerase-like TIM barrel" evidence="1">
    <location>
        <begin position="72"/>
        <end position="302"/>
    </location>
</feature>
<dbReference type="Proteomes" id="UP000198546">
    <property type="component" value="Chromosome i"/>
</dbReference>
<evidence type="ECO:0000313" key="3">
    <source>
        <dbReference type="Proteomes" id="UP000198546"/>
    </source>
</evidence>
<dbReference type="PANTHER" id="PTHR12110:SF41">
    <property type="entry name" value="INOSOSE DEHYDRATASE"/>
    <property type="match status" value="1"/>
</dbReference>
<evidence type="ECO:0000313" key="2">
    <source>
        <dbReference type="EMBL" id="SDD88073.1"/>
    </source>
</evidence>
<dbReference type="InterPro" id="IPR036237">
    <property type="entry name" value="Xyl_isomerase-like_sf"/>
</dbReference>
<protein>
    <submittedName>
        <fullName evidence="2">Inosose dehydratase</fullName>
    </submittedName>
</protein>
<organism evidence="2 3">
    <name type="scientific">Auraticoccus monumenti</name>
    <dbReference type="NCBI Taxonomy" id="675864"/>
    <lineage>
        <taxon>Bacteria</taxon>
        <taxon>Bacillati</taxon>
        <taxon>Actinomycetota</taxon>
        <taxon>Actinomycetes</taxon>
        <taxon>Propionibacteriales</taxon>
        <taxon>Propionibacteriaceae</taxon>
        <taxon>Auraticoccus</taxon>
    </lineage>
</organism>
<dbReference type="InterPro" id="IPR050312">
    <property type="entry name" value="IolE/XylAMocC-like"/>
</dbReference>